<name>A0ABW2KZW0_9BACT</name>
<gene>
    <name evidence="2" type="ORF">ACFQY0_00425</name>
</gene>
<organism evidence="2 3">
    <name type="scientific">Haloferula chungangensis</name>
    <dbReference type="NCBI Taxonomy" id="1048331"/>
    <lineage>
        <taxon>Bacteria</taxon>
        <taxon>Pseudomonadati</taxon>
        <taxon>Verrucomicrobiota</taxon>
        <taxon>Verrucomicrobiia</taxon>
        <taxon>Verrucomicrobiales</taxon>
        <taxon>Verrucomicrobiaceae</taxon>
        <taxon>Haloferula</taxon>
    </lineage>
</organism>
<reference evidence="3" key="1">
    <citation type="journal article" date="2019" name="Int. J. Syst. Evol. Microbiol.">
        <title>The Global Catalogue of Microorganisms (GCM) 10K type strain sequencing project: providing services to taxonomists for standard genome sequencing and annotation.</title>
        <authorList>
            <consortium name="The Broad Institute Genomics Platform"/>
            <consortium name="The Broad Institute Genome Sequencing Center for Infectious Disease"/>
            <person name="Wu L."/>
            <person name="Ma J."/>
        </authorList>
    </citation>
    <scope>NUCLEOTIDE SEQUENCE [LARGE SCALE GENOMIC DNA]</scope>
    <source>
        <strain evidence="3">CGMCC 4.1467</strain>
    </source>
</reference>
<protein>
    <recommendedName>
        <fullName evidence="4">HEAT repeat domain-containing protein</fullName>
    </recommendedName>
</protein>
<dbReference type="RefSeq" id="WP_379707921.1">
    <property type="nucleotide sequence ID" value="NZ_JBHTBS010000001.1"/>
</dbReference>
<evidence type="ECO:0000256" key="1">
    <source>
        <dbReference type="SAM" id="MobiDB-lite"/>
    </source>
</evidence>
<evidence type="ECO:0000313" key="3">
    <source>
        <dbReference type="Proteomes" id="UP001596472"/>
    </source>
</evidence>
<evidence type="ECO:0008006" key="4">
    <source>
        <dbReference type="Google" id="ProtNLM"/>
    </source>
</evidence>
<accession>A0ABW2KZW0</accession>
<comment type="caution">
    <text evidence="2">The sequence shown here is derived from an EMBL/GenBank/DDBJ whole genome shotgun (WGS) entry which is preliminary data.</text>
</comment>
<dbReference type="EMBL" id="JBHTBS010000001">
    <property type="protein sequence ID" value="MFC7335624.1"/>
    <property type="molecule type" value="Genomic_DNA"/>
</dbReference>
<dbReference type="Proteomes" id="UP001596472">
    <property type="component" value="Unassembled WGS sequence"/>
</dbReference>
<sequence>MKQKWLTLVLLGGLSFVLTWLMTDGPGEAKDSESSLPTPPPRILQSAEMPPERSETRTFSVLHQSSDDYRIAWEQLPSRRLSKYERHRVQAEILDAWANVDLSAAIGAALAEPWDEGWSPLSTQAMVDRCDEVWRLIQSEHFGTLESKVLLDAWVEALGQKNADLLVGYLPQMNGIELRNTLQTMTRSVRNKEDATRIWQSLTERENLSSYDRRLLGQVAQNLCHFYQTDELREMMQDSASPAADFAAQALMAQLALSDRPFDLNSELAAAPEAIRSSMAASLLSNSIWAPESTRFSALDYLVTNGEWNHLEATQVSQRMQRMATEVGELKIADWVSELPPREETIEIFHRGVTPLIRKDREAAWQWMDGLAEEAWRDHAFAEYSQQMLQQFKDPDASASALEQIHDPVIKAAAMDWRANWERGRPQ</sequence>
<evidence type="ECO:0000313" key="2">
    <source>
        <dbReference type="EMBL" id="MFC7335624.1"/>
    </source>
</evidence>
<keyword evidence="3" id="KW-1185">Reference proteome</keyword>
<feature type="region of interest" description="Disordered" evidence="1">
    <location>
        <begin position="27"/>
        <end position="54"/>
    </location>
</feature>
<proteinExistence type="predicted"/>